<dbReference type="Proteomes" id="UP000315783">
    <property type="component" value="Unassembled WGS sequence"/>
</dbReference>
<accession>A0A545VL23</accession>
<organism evidence="1 2">
    <name type="scientific">Cordyceps javanica</name>
    <dbReference type="NCBI Taxonomy" id="43265"/>
    <lineage>
        <taxon>Eukaryota</taxon>
        <taxon>Fungi</taxon>
        <taxon>Dikarya</taxon>
        <taxon>Ascomycota</taxon>
        <taxon>Pezizomycotina</taxon>
        <taxon>Sordariomycetes</taxon>
        <taxon>Hypocreomycetidae</taxon>
        <taxon>Hypocreales</taxon>
        <taxon>Cordycipitaceae</taxon>
        <taxon>Cordyceps</taxon>
    </lineage>
</organism>
<dbReference type="AlphaFoldDB" id="A0A545VL23"/>
<name>A0A545VL23_9HYPO</name>
<gene>
    <name evidence="1" type="ORF">IF1G_07356</name>
</gene>
<proteinExistence type="predicted"/>
<evidence type="ECO:0000313" key="2">
    <source>
        <dbReference type="Proteomes" id="UP000315783"/>
    </source>
</evidence>
<dbReference type="OrthoDB" id="4859538at2759"/>
<dbReference type="EMBL" id="SPUK01000011">
    <property type="protein sequence ID" value="TQV93624.1"/>
    <property type="molecule type" value="Genomic_DNA"/>
</dbReference>
<keyword evidence="2" id="KW-1185">Reference proteome</keyword>
<comment type="caution">
    <text evidence="1">The sequence shown here is derived from an EMBL/GenBank/DDBJ whole genome shotgun (WGS) entry which is preliminary data.</text>
</comment>
<evidence type="ECO:0000313" key="1">
    <source>
        <dbReference type="EMBL" id="TQV93624.1"/>
    </source>
</evidence>
<sequence length="153" mass="16783">MHFLSNAAAILTVINYFAPKPNCSHGEPRVGICLVEKCDSSPGADGLKAVQPVERTSDFQIRTVKFNNTELGPGEYRAAFVCEDGENPPWMLSRSFTVDAAPPAEEGKCVHRSSTFSPAWNHLVLTHSKAGLVTGYKLSTMFLHRHLIAPVHH</sequence>
<reference evidence="1 2" key="1">
    <citation type="journal article" date="2019" name="Appl. Microbiol. Biotechnol.">
        <title>Genome sequence of Isaria javanica and comparative genome analysis insights into family S53 peptidase evolution in fungal entomopathogens.</title>
        <authorList>
            <person name="Lin R."/>
            <person name="Zhang X."/>
            <person name="Xin B."/>
            <person name="Zou M."/>
            <person name="Gao Y."/>
            <person name="Qin F."/>
            <person name="Hu Q."/>
            <person name="Xie B."/>
            <person name="Cheng X."/>
        </authorList>
    </citation>
    <scope>NUCLEOTIDE SEQUENCE [LARGE SCALE GENOMIC DNA]</scope>
    <source>
        <strain evidence="1 2">IJ1G</strain>
    </source>
</reference>
<protein>
    <submittedName>
        <fullName evidence="1">Uncharacterized protein</fullName>
    </submittedName>
</protein>